<dbReference type="PROSITE" id="PS50112">
    <property type="entry name" value="PAS"/>
    <property type="match status" value="1"/>
</dbReference>
<dbReference type="Gene3D" id="3.30.450.20">
    <property type="entry name" value="PAS domain"/>
    <property type="match status" value="1"/>
</dbReference>
<dbReference type="SMART" id="SM00091">
    <property type="entry name" value="PAS"/>
    <property type="match status" value="1"/>
</dbReference>
<dbReference type="Pfam" id="PF00072">
    <property type="entry name" value="Response_reg"/>
    <property type="match status" value="1"/>
</dbReference>
<dbReference type="SMART" id="SM00448">
    <property type="entry name" value="REC"/>
    <property type="match status" value="1"/>
</dbReference>
<dbReference type="Gene3D" id="3.40.50.2300">
    <property type="match status" value="1"/>
</dbReference>
<dbReference type="InterPro" id="IPR001789">
    <property type="entry name" value="Sig_transdc_resp-reg_receiver"/>
</dbReference>
<accession>A0A3B1BTM2</accession>
<dbReference type="Pfam" id="PF13426">
    <property type="entry name" value="PAS_9"/>
    <property type="match status" value="1"/>
</dbReference>
<keyword evidence="1" id="KW-0597">Phosphoprotein</keyword>
<dbReference type="GO" id="GO:0000160">
    <property type="term" value="P:phosphorelay signal transduction system"/>
    <property type="evidence" value="ECO:0007669"/>
    <property type="project" value="InterPro"/>
</dbReference>
<reference evidence="4" key="1">
    <citation type="submission" date="2018-06" db="EMBL/GenBank/DDBJ databases">
        <authorList>
            <person name="Zhirakovskaya E."/>
        </authorList>
    </citation>
    <scope>NUCLEOTIDE SEQUENCE</scope>
</reference>
<dbReference type="PANTHER" id="PTHR44591:SF3">
    <property type="entry name" value="RESPONSE REGULATORY DOMAIN-CONTAINING PROTEIN"/>
    <property type="match status" value="1"/>
</dbReference>
<feature type="domain" description="Response regulatory" evidence="2">
    <location>
        <begin position="9"/>
        <end position="122"/>
    </location>
</feature>
<evidence type="ECO:0000259" key="3">
    <source>
        <dbReference type="PROSITE" id="PS50112"/>
    </source>
</evidence>
<feature type="non-terminal residue" evidence="4">
    <location>
        <position position="226"/>
    </location>
</feature>
<evidence type="ECO:0000259" key="2">
    <source>
        <dbReference type="PROSITE" id="PS50110"/>
    </source>
</evidence>
<dbReference type="EMBL" id="UOGB01000022">
    <property type="protein sequence ID" value="VAX15543.1"/>
    <property type="molecule type" value="Genomic_DNA"/>
</dbReference>
<organism evidence="4">
    <name type="scientific">hydrothermal vent metagenome</name>
    <dbReference type="NCBI Taxonomy" id="652676"/>
    <lineage>
        <taxon>unclassified sequences</taxon>
        <taxon>metagenomes</taxon>
        <taxon>ecological metagenomes</taxon>
    </lineage>
</organism>
<proteinExistence type="predicted"/>
<evidence type="ECO:0000313" key="4">
    <source>
        <dbReference type="EMBL" id="VAX15543.1"/>
    </source>
</evidence>
<protein>
    <submittedName>
        <fullName evidence="4">Uncharacterized protein</fullName>
    </submittedName>
</protein>
<sequence>MRLSNDTKNIFVVDDDPAIRTILGSRLEEAGYKVTLCDGGDLADKMERNPFDLLITGVRMPEVSGVAALEYVKSNHQTAQVILLTGANEIDTGMRDMKDGAFDYLEKPITQEHLLSAVQRALAYREILERNLHLERENQGYLARLGRHATEQAEMLRMAEKIIASAFEGIIVTDTNGIVEFVNPAFTAITGFTAQESIGHRPDILKTDKQGPDFYTKLWAMLVSTG</sequence>
<dbReference type="AlphaFoldDB" id="A0A3B1BTM2"/>
<gene>
    <name evidence="4" type="ORF">MNBD_NITROSPINAE03-483</name>
</gene>
<dbReference type="InterPro" id="IPR011006">
    <property type="entry name" value="CheY-like_superfamily"/>
</dbReference>
<dbReference type="SUPFAM" id="SSF55785">
    <property type="entry name" value="PYP-like sensor domain (PAS domain)"/>
    <property type="match status" value="1"/>
</dbReference>
<dbReference type="CDD" id="cd00130">
    <property type="entry name" value="PAS"/>
    <property type="match status" value="1"/>
</dbReference>
<dbReference type="InterPro" id="IPR050595">
    <property type="entry name" value="Bact_response_regulator"/>
</dbReference>
<dbReference type="InterPro" id="IPR000014">
    <property type="entry name" value="PAS"/>
</dbReference>
<dbReference type="PANTHER" id="PTHR44591">
    <property type="entry name" value="STRESS RESPONSE REGULATOR PROTEIN 1"/>
    <property type="match status" value="1"/>
</dbReference>
<feature type="domain" description="PAS" evidence="3">
    <location>
        <begin position="151"/>
        <end position="199"/>
    </location>
</feature>
<dbReference type="PROSITE" id="PS50110">
    <property type="entry name" value="RESPONSE_REGULATORY"/>
    <property type="match status" value="1"/>
</dbReference>
<dbReference type="InterPro" id="IPR035965">
    <property type="entry name" value="PAS-like_dom_sf"/>
</dbReference>
<dbReference type="SUPFAM" id="SSF52172">
    <property type="entry name" value="CheY-like"/>
    <property type="match status" value="1"/>
</dbReference>
<dbReference type="NCBIfam" id="TIGR00229">
    <property type="entry name" value="sensory_box"/>
    <property type="match status" value="1"/>
</dbReference>
<evidence type="ECO:0000256" key="1">
    <source>
        <dbReference type="ARBA" id="ARBA00022553"/>
    </source>
</evidence>
<name>A0A3B1BTM2_9ZZZZ</name>